<evidence type="ECO:0000313" key="3">
    <source>
        <dbReference type="Proteomes" id="UP000315647"/>
    </source>
</evidence>
<evidence type="ECO:0000256" key="1">
    <source>
        <dbReference type="SAM" id="Phobius"/>
    </source>
</evidence>
<sequence>MKMLDTSSTDDLRGPVPDWPVTKSRLGLPYGLARGILAAIALVLGLVWLAVENVQNVNPVYTVGCGLVFAFFALLVMLLLPSQLANRRFLHAAAEMLPEVPRTPLLIASPYANGAITHELVQTPSSIVLQPRANPYGAMPWFGYLWPIFTGVVMITLVWTPAFFADLSLFWKYFWKTVLTLGLCLNVSIFVWIVSRAFRNPPEGLAVVEIDQLRNVCVITREGESMTIDVRQILAVQLCAAWLKIEDLDHEDDDYDNKQSHGEVELNLVWWDRLGLERTNLMNPGWQYHKLVPIARTLADALGVPLLNHATSSHWREERGRAKKRPFIAVGRARRYVAG</sequence>
<protein>
    <recommendedName>
        <fullName evidence="4">Transmembrane protein</fullName>
    </recommendedName>
</protein>
<feature type="transmembrane region" description="Helical" evidence="1">
    <location>
        <begin position="173"/>
        <end position="194"/>
    </location>
</feature>
<gene>
    <name evidence="2" type="ORF">Enr10x_30350</name>
</gene>
<keyword evidence="1" id="KW-1133">Transmembrane helix</keyword>
<feature type="transmembrane region" description="Helical" evidence="1">
    <location>
        <begin position="57"/>
        <end position="80"/>
    </location>
</feature>
<dbReference type="AlphaFoldDB" id="A0A517Q7W1"/>
<accession>A0A517Q7W1</accession>
<dbReference type="Proteomes" id="UP000315647">
    <property type="component" value="Chromosome"/>
</dbReference>
<evidence type="ECO:0000313" key="2">
    <source>
        <dbReference type="EMBL" id="QDT27715.1"/>
    </source>
</evidence>
<reference evidence="2 3" key="1">
    <citation type="submission" date="2019-03" db="EMBL/GenBank/DDBJ databases">
        <title>Deep-cultivation of Planctomycetes and their phenomic and genomic characterization uncovers novel biology.</title>
        <authorList>
            <person name="Wiegand S."/>
            <person name="Jogler M."/>
            <person name="Boedeker C."/>
            <person name="Pinto D."/>
            <person name="Vollmers J."/>
            <person name="Rivas-Marin E."/>
            <person name="Kohn T."/>
            <person name="Peeters S.H."/>
            <person name="Heuer A."/>
            <person name="Rast P."/>
            <person name="Oberbeckmann S."/>
            <person name="Bunk B."/>
            <person name="Jeske O."/>
            <person name="Meyerdierks A."/>
            <person name="Storesund J.E."/>
            <person name="Kallscheuer N."/>
            <person name="Luecker S."/>
            <person name="Lage O.M."/>
            <person name="Pohl T."/>
            <person name="Merkel B.J."/>
            <person name="Hornburger P."/>
            <person name="Mueller R.-W."/>
            <person name="Bruemmer F."/>
            <person name="Labrenz M."/>
            <person name="Spormann A.M."/>
            <person name="Op den Camp H."/>
            <person name="Overmann J."/>
            <person name="Amann R."/>
            <person name="Jetten M.S.M."/>
            <person name="Mascher T."/>
            <person name="Medema M.H."/>
            <person name="Devos D.P."/>
            <person name="Kaster A.-K."/>
            <person name="Ovreas L."/>
            <person name="Rohde M."/>
            <person name="Galperin M.Y."/>
            <person name="Jogler C."/>
        </authorList>
    </citation>
    <scope>NUCLEOTIDE SEQUENCE [LARGE SCALE GENOMIC DNA]</scope>
    <source>
        <strain evidence="2 3">Enr10</strain>
    </source>
</reference>
<feature type="transmembrane region" description="Helical" evidence="1">
    <location>
        <begin position="32"/>
        <end position="51"/>
    </location>
</feature>
<proteinExistence type="predicted"/>
<name>A0A517Q7W1_9PLAN</name>
<keyword evidence="3" id="KW-1185">Reference proteome</keyword>
<dbReference type="EMBL" id="CP037421">
    <property type="protein sequence ID" value="QDT27715.1"/>
    <property type="molecule type" value="Genomic_DNA"/>
</dbReference>
<organism evidence="2 3">
    <name type="scientific">Gimesia panareensis</name>
    <dbReference type="NCBI Taxonomy" id="2527978"/>
    <lineage>
        <taxon>Bacteria</taxon>
        <taxon>Pseudomonadati</taxon>
        <taxon>Planctomycetota</taxon>
        <taxon>Planctomycetia</taxon>
        <taxon>Planctomycetales</taxon>
        <taxon>Planctomycetaceae</taxon>
        <taxon>Gimesia</taxon>
    </lineage>
</organism>
<keyword evidence="1" id="KW-0472">Membrane</keyword>
<keyword evidence="1" id="KW-0812">Transmembrane</keyword>
<feature type="transmembrane region" description="Helical" evidence="1">
    <location>
        <begin position="141"/>
        <end position="161"/>
    </location>
</feature>
<evidence type="ECO:0008006" key="4">
    <source>
        <dbReference type="Google" id="ProtNLM"/>
    </source>
</evidence>